<protein>
    <submittedName>
        <fullName evidence="3">Peptidoglycan/LPS O-acetylase OafA/YrhL, contains acyltransferase and SGNH-hydrolase domains</fullName>
    </submittedName>
</protein>
<feature type="transmembrane region" description="Helical" evidence="1">
    <location>
        <begin position="315"/>
        <end position="337"/>
    </location>
</feature>
<dbReference type="GO" id="GO:0016020">
    <property type="term" value="C:membrane"/>
    <property type="evidence" value="ECO:0007669"/>
    <property type="project" value="TreeGrafter"/>
</dbReference>
<feature type="transmembrane region" description="Helical" evidence="1">
    <location>
        <begin position="12"/>
        <end position="32"/>
    </location>
</feature>
<name>A0A1N7Q575_9RHOB</name>
<dbReference type="AlphaFoldDB" id="A0A1N7Q575"/>
<dbReference type="PANTHER" id="PTHR23028:SF53">
    <property type="entry name" value="ACYL_TRANSF_3 DOMAIN-CONTAINING PROTEIN"/>
    <property type="match status" value="1"/>
</dbReference>
<evidence type="ECO:0000313" key="3">
    <source>
        <dbReference type="EMBL" id="SIT18004.1"/>
    </source>
</evidence>
<keyword evidence="3" id="KW-0012">Acyltransferase</keyword>
<evidence type="ECO:0000259" key="2">
    <source>
        <dbReference type="Pfam" id="PF01757"/>
    </source>
</evidence>
<keyword evidence="1" id="KW-0812">Transmembrane</keyword>
<gene>
    <name evidence="3" type="ORF">SAMN05421759_12815</name>
</gene>
<feature type="transmembrane region" description="Helical" evidence="1">
    <location>
        <begin position="285"/>
        <end position="303"/>
    </location>
</feature>
<organism evidence="3 4">
    <name type="scientific">Roseivivax lentus</name>
    <dbReference type="NCBI Taxonomy" id="633194"/>
    <lineage>
        <taxon>Bacteria</taxon>
        <taxon>Pseudomonadati</taxon>
        <taxon>Pseudomonadota</taxon>
        <taxon>Alphaproteobacteria</taxon>
        <taxon>Rhodobacterales</taxon>
        <taxon>Roseobacteraceae</taxon>
        <taxon>Roseivivax</taxon>
    </lineage>
</organism>
<sequence>MAPHARYLATRHFGALDGARALAIAMVLYHHSPVGAALSDGPVIAARGFLGVDLFFVLSGYLITTLLLRERDRTGAISLGGFYWRRALRILPLYLVVVTAVGGYYVLVKGEAEAARLWPFYYLFLANFLTADIPNLAPMWSLSVEEQYYLLWPLLLILLPARWLLPVLAAGIAVNVAGVIGVFGLTAPEWGPLRFALPVATYAPILMGSGLAIVLHGARGFAALWPVLGARWASPAALILLVALLAVLPRDVTGLPNLVLHLAMTALLAALVMREDSALAPVLRLAPVARLGAVSYGLYLLHLPVLHVVREAAEALGLGLGTVLFHLVYWGACWLVAEVSFRGFETVFLNMRHKPRESVGAAQ</sequence>
<keyword evidence="4" id="KW-1185">Reference proteome</keyword>
<accession>A0A1N7Q575</accession>
<dbReference type="InterPro" id="IPR050879">
    <property type="entry name" value="Acyltransferase_3"/>
</dbReference>
<dbReference type="InterPro" id="IPR002656">
    <property type="entry name" value="Acyl_transf_3_dom"/>
</dbReference>
<dbReference type="STRING" id="633194.SAMN05421759_12815"/>
<dbReference type="GO" id="GO:0016787">
    <property type="term" value="F:hydrolase activity"/>
    <property type="evidence" value="ECO:0007669"/>
    <property type="project" value="UniProtKB-KW"/>
</dbReference>
<feature type="transmembrane region" description="Helical" evidence="1">
    <location>
        <begin position="228"/>
        <end position="248"/>
    </location>
</feature>
<keyword evidence="1" id="KW-0472">Membrane</keyword>
<keyword evidence="3" id="KW-0378">Hydrolase</keyword>
<feature type="domain" description="Acyltransferase 3" evidence="2">
    <location>
        <begin position="15"/>
        <end position="333"/>
    </location>
</feature>
<dbReference type="RefSeq" id="WP_234990327.1">
    <property type="nucleotide sequence ID" value="NZ_FTOQ01000028.1"/>
</dbReference>
<dbReference type="GO" id="GO:0016747">
    <property type="term" value="F:acyltransferase activity, transferring groups other than amino-acyl groups"/>
    <property type="evidence" value="ECO:0007669"/>
    <property type="project" value="InterPro"/>
</dbReference>
<feature type="transmembrane region" description="Helical" evidence="1">
    <location>
        <begin position="88"/>
        <end position="108"/>
    </location>
</feature>
<dbReference type="GO" id="GO:0000271">
    <property type="term" value="P:polysaccharide biosynthetic process"/>
    <property type="evidence" value="ECO:0007669"/>
    <property type="project" value="TreeGrafter"/>
</dbReference>
<keyword evidence="1" id="KW-1133">Transmembrane helix</keyword>
<evidence type="ECO:0000256" key="1">
    <source>
        <dbReference type="SAM" id="Phobius"/>
    </source>
</evidence>
<feature type="transmembrane region" description="Helical" evidence="1">
    <location>
        <begin position="254"/>
        <end position="273"/>
    </location>
</feature>
<proteinExistence type="predicted"/>
<dbReference type="EMBL" id="FTOQ01000028">
    <property type="protein sequence ID" value="SIT18004.1"/>
    <property type="molecule type" value="Genomic_DNA"/>
</dbReference>
<feature type="transmembrane region" description="Helical" evidence="1">
    <location>
        <begin position="195"/>
        <end position="216"/>
    </location>
</feature>
<evidence type="ECO:0000313" key="4">
    <source>
        <dbReference type="Proteomes" id="UP000186684"/>
    </source>
</evidence>
<feature type="transmembrane region" description="Helical" evidence="1">
    <location>
        <begin position="44"/>
        <end position="68"/>
    </location>
</feature>
<dbReference type="PANTHER" id="PTHR23028">
    <property type="entry name" value="ACETYLTRANSFERASE"/>
    <property type="match status" value="1"/>
</dbReference>
<keyword evidence="3" id="KW-0808">Transferase</keyword>
<feature type="transmembrane region" description="Helical" evidence="1">
    <location>
        <begin position="163"/>
        <end position="183"/>
    </location>
</feature>
<dbReference type="Proteomes" id="UP000186684">
    <property type="component" value="Unassembled WGS sequence"/>
</dbReference>
<reference evidence="4" key="1">
    <citation type="submission" date="2017-01" db="EMBL/GenBank/DDBJ databases">
        <authorList>
            <person name="Varghese N."/>
            <person name="Submissions S."/>
        </authorList>
    </citation>
    <scope>NUCLEOTIDE SEQUENCE [LARGE SCALE GENOMIC DNA]</scope>
    <source>
        <strain evidence="4">DSM 29430</strain>
    </source>
</reference>
<dbReference type="Pfam" id="PF01757">
    <property type="entry name" value="Acyl_transf_3"/>
    <property type="match status" value="1"/>
</dbReference>